<sequence length="397" mass="42782">MTAQGTKPVLTRAHRVLISVVIAGAVVIAGIGFAGSYAAVRELAEKKGFGTFSYFFPIGIDAGICVLLALDLLLTWIRIPFPVLRQTAWLLTAATIAFNGAAAWPDPLGVGMHAVIPVLFVVAVEAARHAVGRIADITADKHMEGVRLTRWLLSPVPTFRLWRRMKLWELRSYEQVIKLEQDRLIYQARLQARFGRSWRRKAPVESLMPLRLAKYGVPLAETAPAGLAAAGIEPVLLPPNPQPVPEVVRDAAPAVPAAPVRRQVAPPAPVAPRAAHASEPQVVPPSMTTEPEEAGVPEVDYAEACQVYIAAYGAFPYPSHFATFLAETYGVTDPETGGPLPEARLGRLLAELRQELDLPEAETVPDLPQTVPDLTEAVPDRADEPHAAAQAPAAPAR</sequence>
<dbReference type="PANTHER" id="PTHR23242:SF9">
    <property type="entry name" value="TRANSCRIPTION FACTOR HOXA13"/>
    <property type="match status" value="1"/>
</dbReference>
<feature type="compositionally biased region" description="Low complexity" evidence="1">
    <location>
        <begin position="387"/>
        <end position="397"/>
    </location>
</feature>
<evidence type="ECO:0000313" key="3">
    <source>
        <dbReference type="EMBL" id="MFC5021111.1"/>
    </source>
</evidence>
<feature type="region of interest" description="Disordered" evidence="1">
    <location>
        <begin position="263"/>
        <end position="292"/>
    </location>
</feature>
<dbReference type="Pfam" id="PF10935">
    <property type="entry name" value="DUF2637"/>
    <property type="match status" value="1"/>
</dbReference>
<protein>
    <submittedName>
        <fullName evidence="3">DUF2637 domain-containing protein</fullName>
    </submittedName>
</protein>
<dbReference type="Proteomes" id="UP001595829">
    <property type="component" value="Unassembled WGS sequence"/>
</dbReference>
<keyword evidence="2" id="KW-1133">Transmembrane helix</keyword>
<evidence type="ECO:0000256" key="2">
    <source>
        <dbReference type="SAM" id="Phobius"/>
    </source>
</evidence>
<name>A0ABV9XAD2_9ACTN</name>
<feature type="region of interest" description="Disordered" evidence="1">
    <location>
        <begin position="359"/>
        <end position="397"/>
    </location>
</feature>
<accession>A0ABV9XAD2</accession>
<evidence type="ECO:0000256" key="1">
    <source>
        <dbReference type="SAM" id="MobiDB-lite"/>
    </source>
</evidence>
<dbReference type="RefSeq" id="WP_345693100.1">
    <property type="nucleotide sequence ID" value="NZ_BAABIT010000001.1"/>
</dbReference>
<feature type="compositionally biased region" description="Low complexity" evidence="1">
    <location>
        <begin position="263"/>
        <end position="277"/>
    </location>
</feature>
<keyword evidence="4" id="KW-1185">Reference proteome</keyword>
<feature type="transmembrane region" description="Helical" evidence="2">
    <location>
        <begin position="16"/>
        <end position="40"/>
    </location>
</feature>
<comment type="caution">
    <text evidence="3">The sequence shown here is derived from an EMBL/GenBank/DDBJ whole genome shotgun (WGS) entry which is preliminary data.</text>
</comment>
<reference evidence="4" key="1">
    <citation type="journal article" date="2019" name="Int. J. Syst. Evol. Microbiol.">
        <title>The Global Catalogue of Microorganisms (GCM) 10K type strain sequencing project: providing services to taxonomists for standard genome sequencing and annotation.</title>
        <authorList>
            <consortium name="The Broad Institute Genomics Platform"/>
            <consortium name="The Broad Institute Genome Sequencing Center for Infectious Disease"/>
            <person name="Wu L."/>
            <person name="Ma J."/>
        </authorList>
    </citation>
    <scope>NUCLEOTIDE SEQUENCE [LARGE SCALE GENOMIC DNA]</scope>
    <source>
        <strain evidence="4">CGMCC 4.1648</strain>
    </source>
</reference>
<gene>
    <name evidence="3" type="ORF">ACFPM3_02965</name>
</gene>
<dbReference type="EMBL" id="JBHSJD010000002">
    <property type="protein sequence ID" value="MFC5021111.1"/>
    <property type="molecule type" value="Genomic_DNA"/>
</dbReference>
<dbReference type="PANTHER" id="PTHR23242">
    <property type="entry name" value="TRANSCRIPTION FACTOR HOXA13"/>
    <property type="match status" value="1"/>
</dbReference>
<feature type="transmembrane region" description="Helical" evidence="2">
    <location>
        <begin position="88"/>
        <end position="104"/>
    </location>
</feature>
<feature type="transmembrane region" description="Helical" evidence="2">
    <location>
        <begin position="52"/>
        <end position="76"/>
    </location>
</feature>
<keyword evidence="2" id="KW-0812">Transmembrane</keyword>
<evidence type="ECO:0000313" key="4">
    <source>
        <dbReference type="Proteomes" id="UP001595829"/>
    </source>
</evidence>
<dbReference type="InterPro" id="IPR021235">
    <property type="entry name" value="DUF2637"/>
</dbReference>
<feature type="transmembrane region" description="Helical" evidence="2">
    <location>
        <begin position="110"/>
        <end position="127"/>
    </location>
</feature>
<keyword evidence="2" id="KW-0472">Membrane</keyword>
<proteinExistence type="predicted"/>
<organism evidence="3 4">
    <name type="scientific">Streptomyces coeruleoprunus</name>
    <dbReference type="NCBI Taxonomy" id="285563"/>
    <lineage>
        <taxon>Bacteria</taxon>
        <taxon>Bacillati</taxon>
        <taxon>Actinomycetota</taxon>
        <taxon>Actinomycetes</taxon>
        <taxon>Kitasatosporales</taxon>
        <taxon>Streptomycetaceae</taxon>
        <taxon>Streptomyces</taxon>
    </lineage>
</organism>